<gene>
    <name evidence="3" type="ORF">GCM10023171_06520</name>
</gene>
<comment type="caution">
    <text evidence="3">The sequence shown here is derived from an EMBL/GenBank/DDBJ whole genome shotgun (WGS) entry which is preliminary data.</text>
</comment>
<dbReference type="PANTHER" id="PTHR46825">
    <property type="entry name" value="D-ALANYL-D-ALANINE-CARBOXYPEPTIDASE/ENDOPEPTIDASE AMPH"/>
    <property type="match status" value="1"/>
</dbReference>
<dbReference type="Pfam" id="PF00144">
    <property type="entry name" value="Beta-lactamase"/>
    <property type="match status" value="1"/>
</dbReference>
<keyword evidence="3" id="KW-0378">Hydrolase</keyword>
<name>A0ABP8P512_9MICO</name>
<evidence type="ECO:0000313" key="3">
    <source>
        <dbReference type="EMBL" id="GAA4480140.1"/>
    </source>
</evidence>
<dbReference type="SUPFAM" id="SSF56601">
    <property type="entry name" value="beta-lactamase/transpeptidase-like"/>
    <property type="match status" value="1"/>
</dbReference>
<accession>A0ABP8P512</accession>
<feature type="signal peptide" evidence="1">
    <location>
        <begin position="1"/>
        <end position="25"/>
    </location>
</feature>
<dbReference type="Gene3D" id="3.40.710.10">
    <property type="entry name" value="DD-peptidase/beta-lactamase superfamily"/>
    <property type="match status" value="1"/>
</dbReference>
<keyword evidence="1" id="KW-0732">Signal</keyword>
<evidence type="ECO:0000256" key="1">
    <source>
        <dbReference type="SAM" id="SignalP"/>
    </source>
</evidence>
<protein>
    <submittedName>
        <fullName evidence="3">Serine hydrolase domain-containing protein</fullName>
    </submittedName>
</protein>
<dbReference type="RefSeq" id="WP_345184309.1">
    <property type="nucleotide sequence ID" value="NZ_BAABGP010000004.1"/>
</dbReference>
<dbReference type="GO" id="GO:0016787">
    <property type="term" value="F:hydrolase activity"/>
    <property type="evidence" value="ECO:0007669"/>
    <property type="project" value="UniProtKB-KW"/>
</dbReference>
<dbReference type="InterPro" id="IPR001466">
    <property type="entry name" value="Beta-lactam-related"/>
</dbReference>
<evidence type="ECO:0000313" key="4">
    <source>
        <dbReference type="Proteomes" id="UP001500731"/>
    </source>
</evidence>
<reference evidence="4" key="1">
    <citation type="journal article" date="2019" name="Int. J. Syst. Evol. Microbiol.">
        <title>The Global Catalogue of Microorganisms (GCM) 10K type strain sequencing project: providing services to taxonomists for standard genome sequencing and annotation.</title>
        <authorList>
            <consortium name="The Broad Institute Genomics Platform"/>
            <consortium name="The Broad Institute Genome Sequencing Center for Infectious Disease"/>
            <person name="Wu L."/>
            <person name="Ma J."/>
        </authorList>
    </citation>
    <scope>NUCLEOTIDE SEQUENCE [LARGE SCALE GENOMIC DNA]</scope>
    <source>
        <strain evidence="4">JCM 17839</strain>
    </source>
</reference>
<dbReference type="EMBL" id="BAABGP010000004">
    <property type="protein sequence ID" value="GAA4480140.1"/>
    <property type="molecule type" value="Genomic_DNA"/>
</dbReference>
<dbReference type="Proteomes" id="UP001500731">
    <property type="component" value="Unassembled WGS sequence"/>
</dbReference>
<dbReference type="PANTHER" id="PTHR46825:SF7">
    <property type="entry name" value="D-ALANYL-D-ALANINE CARBOXYPEPTIDASE"/>
    <property type="match status" value="1"/>
</dbReference>
<dbReference type="PROSITE" id="PS51257">
    <property type="entry name" value="PROKAR_LIPOPROTEIN"/>
    <property type="match status" value="1"/>
</dbReference>
<proteinExistence type="predicted"/>
<dbReference type="InterPro" id="IPR012338">
    <property type="entry name" value="Beta-lactam/transpept-like"/>
</dbReference>
<keyword evidence="4" id="KW-1185">Reference proteome</keyword>
<evidence type="ECO:0000259" key="2">
    <source>
        <dbReference type="Pfam" id="PF00144"/>
    </source>
</evidence>
<organism evidence="3 4">
    <name type="scientific">Microbacterium panaciterrae</name>
    <dbReference type="NCBI Taxonomy" id="985759"/>
    <lineage>
        <taxon>Bacteria</taxon>
        <taxon>Bacillati</taxon>
        <taxon>Actinomycetota</taxon>
        <taxon>Actinomycetes</taxon>
        <taxon>Micrococcales</taxon>
        <taxon>Microbacteriaceae</taxon>
        <taxon>Microbacterium</taxon>
    </lineage>
</organism>
<feature type="domain" description="Beta-lactamase-related" evidence="2">
    <location>
        <begin position="62"/>
        <end position="367"/>
    </location>
</feature>
<feature type="chain" id="PRO_5045120784" evidence="1">
    <location>
        <begin position="26"/>
        <end position="389"/>
    </location>
</feature>
<dbReference type="InterPro" id="IPR050491">
    <property type="entry name" value="AmpC-like"/>
</dbReference>
<sequence length="389" mass="40167">MSMTKSGRIVAVMAALALGVAALSACSGTGSAPPATASPTVTALSASQSQALQAVLNDARSALGFPGVIARVITPEGEWTGSAGATAAGGTTKPGSGDHTRIGSLTKTMTATILLQLVGEGKVSLDDPISKYVPDLPNPDATLRQVADMTSGIPSYTLDQQVTDRYLTSPQDPWTPAQLLDAVRTLPPSFAPGQGWQYSNSNYVALGQFIEKVTGQPLAEVFQKRIFTPLGMTQSSYPSGTDLPAPYLAGATLQGATGNTPRDATHFNPTFAASAGQVVSTLDDMTKWAHALATGDKVLTPAMQQVRRDSILTSPPPNSATAGYGIGIGNRNGWWGHDGDIPGYTTSVYHSYDHDATLVVLVNSDIGDAKTGAAPAPAVFAGLVKALGW</sequence>